<dbReference type="AlphaFoldDB" id="A0A0L0EPK6"/>
<comment type="caution">
    <text evidence="1">The sequence shown here is derived from an EMBL/GenBank/DDBJ whole genome shotgun (WGS) entry which is preliminary data.</text>
</comment>
<dbReference type="PATRIC" id="fig|43658.6.peg.1328"/>
<dbReference type="EMBL" id="LFZX01000163">
    <property type="protein sequence ID" value="KNC66326.1"/>
    <property type="molecule type" value="Genomic_DNA"/>
</dbReference>
<proteinExistence type="predicted"/>
<protein>
    <submittedName>
        <fullName evidence="1">Uncharacterized protein</fullName>
    </submittedName>
</protein>
<name>A0A0L0EPK6_9GAMM</name>
<sequence length="70" mass="7645">MNFNLNKKKLKHLSKDLGVLPSAMTINVAGGRYRDDDDDNDDLYTIEVSGCGPCITDGTCNTGACDRYTN</sequence>
<evidence type="ECO:0000313" key="1">
    <source>
        <dbReference type="EMBL" id="KNC66326.1"/>
    </source>
</evidence>
<accession>A0A0L0EPK6</accession>
<evidence type="ECO:0000313" key="2">
    <source>
        <dbReference type="Proteomes" id="UP000036850"/>
    </source>
</evidence>
<gene>
    <name evidence="1" type="ORF">AC626_17705</name>
</gene>
<dbReference type="Proteomes" id="UP000036850">
    <property type="component" value="Unassembled WGS sequence"/>
</dbReference>
<reference evidence="2" key="1">
    <citation type="submission" date="2015-07" db="EMBL/GenBank/DDBJ databases">
        <title>Draft genome sequence of a Pseudoalteromonas rubra strain, OCN096, isolated from Kaneohe Bay, Oahu, Hawaii.</title>
        <authorList>
            <person name="Beurmann S."/>
            <person name="Ushijima B."/>
            <person name="Belcaid M."/>
            <person name="Callahan S.M."/>
            <person name="Aeby G.S."/>
        </authorList>
    </citation>
    <scope>NUCLEOTIDE SEQUENCE [LARGE SCALE GENOMIC DNA]</scope>
    <source>
        <strain evidence="2">OCN096</strain>
    </source>
</reference>
<organism evidence="1 2">
    <name type="scientific">Pseudoalteromonas rubra</name>
    <dbReference type="NCBI Taxonomy" id="43658"/>
    <lineage>
        <taxon>Bacteria</taxon>
        <taxon>Pseudomonadati</taxon>
        <taxon>Pseudomonadota</taxon>
        <taxon>Gammaproteobacteria</taxon>
        <taxon>Alteromonadales</taxon>
        <taxon>Pseudoalteromonadaceae</taxon>
        <taxon>Pseudoalteromonas</taxon>
    </lineage>
</organism>